<dbReference type="OrthoDB" id="2500381at2759"/>
<evidence type="ECO:0000256" key="5">
    <source>
        <dbReference type="ARBA" id="ARBA00023204"/>
    </source>
</evidence>
<dbReference type="GO" id="GO:0006281">
    <property type="term" value="P:DNA repair"/>
    <property type="evidence" value="ECO:0007669"/>
    <property type="project" value="UniProtKB-KW"/>
</dbReference>
<feature type="non-terminal residue" evidence="7">
    <location>
        <position position="1"/>
    </location>
</feature>
<keyword evidence="5" id="KW-0234">DNA repair</keyword>
<dbReference type="GO" id="GO:0051382">
    <property type="term" value="P:kinetochore assembly"/>
    <property type="evidence" value="ECO:0007669"/>
    <property type="project" value="InterPro"/>
</dbReference>
<dbReference type="AlphaFoldDB" id="A0A2J6T8Q2"/>
<dbReference type="Pfam" id="PF09415">
    <property type="entry name" value="CENP-X"/>
    <property type="match status" value="1"/>
</dbReference>
<evidence type="ECO:0000313" key="7">
    <source>
        <dbReference type="EMBL" id="PMD59392.1"/>
    </source>
</evidence>
<keyword evidence="4" id="KW-0238">DNA-binding</keyword>
<keyword evidence="3" id="KW-0227">DNA damage</keyword>
<dbReference type="Gene3D" id="6.10.130.30">
    <property type="match status" value="1"/>
</dbReference>
<dbReference type="CDD" id="cd22921">
    <property type="entry name" value="HFD_CENP-X"/>
    <property type="match status" value="1"/>
</dbReference>
<dbReference type="GO" id="GO:0003677">
    <property type="term" value="F:DNA binding"/>
    <property type="evidence" value="ECO:0007669"/>
    <property type="project" value="UniProtKB-KW"/>
</dbReference>
<feature type="non-terminal residue" evidence="7">
    <location>
        <position position="80"/>
    </location>
</feature>
<evidence type="ECO:0000313" key="8">
    <source>
        <dbReference type="Proteomes" id="UP000235371"/>
    </source>
</evidence>
<keyword evidence="8" id="KW-1185">Reference proteome</keyword>
<dbReference type="GO" id="GO:0071821">
    <property type="term" value="C:FANCM-MHF complex"/>
    <property type="evidence" value="ECO:0007669"/>
    <property type="project" value="TreeGrafter"/>
</dbReference>
<evidence type="ECO:0000256" key="1">
    <source>
        <dbReference type="ARBA" id="ARBA00004123"/>
    </source>
</evidence>
<organism evidence="7 8">
    <name type="scientific">Hyaloscypha bicolor E</name>
    <dbReference type="NCBI Taxonomy" id="1095630"/>
    <lineage>
        <taxon>Eukaryota</taxon>
        <taxon>Fungi</taxon>
        <taxon>Dikarya</taxon>
        <taxon>Ascomycota</taxon>
        <taxon>Pezizomycotina</taxon>
        <taxon>Leotiomycetes</taxon>
        <taxon>Helotiales</taxon>
        <taxon>Hyaloscyphaceae</taxon>
        <taxon>Hyaloscypha</taxon>
        <taxon>Hyaloscypha bicolor</taxon>
    </lineage>
</organism>
<dbReference type="GO" id="GO:0031297">
    <property type="term" value="P:replication fork processing"/>
    <property type="evidence" value="ECO:0007669"/>
    <property type="project" value="TreeGrafter"/>
</dbReference>
<dbReference type="EMBL" id="KZ613816">
    <property type="protein sequence ID" value="PMD59392.1"/>
    <property type="molecule type" value="Genomic_DNA"/>
</dbReference>
<name>A0A2J6T8Q2_9HELO</name>
<dbReference type="Proteomes" id="UP000235371">
    <property type="component" value="Unassembled WGS sequence"/>
</dbReference>
<comment type="subcellular location">
    <subcellularLocation>
        <location evidence="1">Nucleus</location>
    </subcellularLocation>
</comment>
<dbReference type="GO" id="GO:0000712">
    <property type="term" value="P:resolution of meiotic recombination intermediates"/>
    <property type="evidence" value="ECO:0007669"/>
    <property type="project" value="TreeGrafter"/>
</dbReference>
<dbReference type="GeneID" id="36581343"/>
<evidence type="ECO:0000256" key="6">
    <source>
        <dbReference type="ARBA" id="ARBA00023242"/>
    </source>
</evidence>
<gene>
    <name evidence="7" type="ORF">K444DRAFT_494700</name>
</gene>
<reference evidence="7 8" key="1">
    <citation type="submission" date="2016-04" db="EMBL/GenBank/DDBJ databases">
        <title>A degradative enzymes factory behind the ericoid mycorrhizal symbiosis.</title>
        <authorList>
            <consortium name="DOE Joint Genome Institute"/>
            <person name="Martino E."/>
            <person name="Morin E."/>
            <person name="Grelet G."/>
            <person name="Kuo A."/>
            <person name="Kohler A."/>
            <person name="Daghino S."/>
            <person name="Barry K."/>
            <person name="Choi C."/>
            <person name="Cichocki N."/>
            <person name="Clum A."/>
            <person name="Copeland A."/>
            <person name="Hainaut M."/>
            <person name="Haridas S."/>
            <person name="Labutti K."/>
            <person name="Lindquist E."/>
            <person name="Lipzen A."/>
            <person name="Khouja H.-R."/>
            <person name="Murat C."/>
            <person name="Ohm R."/>
            <person name="Olson A."/>
            <person name="Spatafora J."/>
            <person name="Veneault-Fourrey C."/>
            <person name="Henrissat B."/>
            <person name="Grigoriev I."/>
            <person name="Martin F."/>
            <person name="Perotto S."/>
        </authorList>
    </citation>
    <scope>NUCLEOTIDE SEQUENCE [LARGE SCALE GENOMIC DNA]</scope>
    <source>
        <strain evidence="7 8">E</strain>
    </source>
</reference>
<protein>
    <recommendedName>
        <fullName evidence="9">Centromere protein X</fullName>
    </recommendedName>
</protein>
<dbReference type="InterPro" id="IPR018552">
    <property type="entry name" value="CENP-X"/>
</dbReference>
<keyword evidence="6" id="KW-0539">Nucleus</keyword>
<dbReference type="PANTHER" id="PTHR28680:SF1">
    <property type="entry name" value="CENTROMERE PROTEIN X"/>
    <property type="match status" value="1"/>
</dbReference>
<sequence length="80" mass="8984">DERKEHIPDDLLAVVLGRFFRERGSGGTRMSRDAVRAVGRYMDTFVREGVARGAWAGEERGNGVLEVEDLERLAPQLLLD</sequence>
<dbReference type="RefSeq" id="XP_024736296.1">
    <property type="nucleotide sequence ID" value="XM_024873263.1"/>
</dbReference>
<comment type="similarity">
    <text evidence="2">Belongs to the CENP-X/MHF2 family.</text>
</comment>
<evidence type="ECO:0000256" key="2">
    <source>
        <dbReference type="ARBA" id="ARBA00009359"/>
    </source>
</evidence>
<evidence type="ECO:0008006" key="9">
    <source>
        <dbReference type="Google" id="ProtNLM"/>
    </source>
</evidence>
<evidence type="ECO:0000256" key="4">
    <source>
        <dbReference type="ARBA" id="ARBA00023125"/>
    </source>
</evidence>
<dbReference type="InParanoid" id="A0A2J6T8Q2"/>
<evidence type="ECO:0000256" key="3">
    <source>
        <dbReference type="ARBA" id="ARBA00022763"/>
    </source>
</evidence>
<proteinExistence type="inferred from homology"/>
<accession>A0A2J6T8Q2</accession>
<dbReference type="PANTHER" id="PTHR28680">
    <property type="entry name" value="CENTROMERE PROTEIN X"/>
    <property type="match status" value="1"/>
</dbReference>